<evidence type="ECO:0000313" key="9">
    <source>
        <dbReference type="EMBL" id="AOH39348.1"/>
    </source>
</evidence>
<comment type="similarity">
    <text evidence="2 7">Belongs to the ExbD/TolR family.</text>
</comment>
<dbReference type="EMBL" id="QWKU01000001">
    <property type="protein sequence ID" value="RID94756.1"/>
    <property type="molecule type" value="Genomic_DNA"/>
</dbReference>
<evidence type="ECO:0000256" key="4">
    <source>
        <dbReference type="ARBA" id="ARBA00022692"/>
    </source>
</evidence>
<evidence type="ECO:0000256" key="7">
    <source>
        <dbReference type="RuleBase" id="RU003879"/>
    </source>
</evidence>
<keyword evidence="4 7" id="KW-0812">Transmembrane</keyword>
<feature type="transmembrane region" description="Helical" evidence="8">
    <location>
        <begin position="21"/>
        <end position="39"/>
    </location>
</feature>
<dbReference type="KEGG" id="dpn:BCB69_04930"/>
<dbReference type="AlphaFoldDB" id="A0A1B3WEF1"/>
<reference evidence="10 12" key="3">
    <citation type="submission" date="2018-08" db="EMBL/GenBank/DDBJ databases">
        <title>Draft genome sequence of Dialister pneumosintes KCOM 1685.</title>
        <authorList>
            <person name="Kook J.-K."/>
            <person name="Park S.-N."/>
            <person name="Lim Y.K."/>
        </authorList>
    </citation>
    <scope>NUCLEOTIDE SEQUENCE [LARGE SCALE GENOMIC DNA]</scope>
    <source>
        <strain evidence="10 12">KCOM 1685</strain>
    </source>
</reference>
<dbReference type="Gene3D" id="3.30.420.270">
    <property type="match status" value="1"/>
</dbReference>
<evidence type="ECO:0000256" key="8">
    <source>
        <dbReference type="SAM" id="Phobius"/>
    </source>
</evidence>
<evidence type="ECO:0000256" key="5">
    <source>
        <dbReference type="ARBA" id="ARBA00022989"/>
    </source>
</evidence>
<dbReference type="PANTHER" id="PTHR30558">
    <property type="entry name" value="EXBD MEMBRANE COMPONENT OF PMF-DRIVEN MACROMOLECULE IMPORT SYSTEM"/>
    <property type="match status" value="1"/>
</dbReference>
<protein>
    <submittedName>
        <fullName evidence="9">Biopolymer transporter ExbD</fullName>
    </submittedName>
</protein>
<reference evidence="9" key="2">
    <citation type="submission" date="2016-08" db="EMBL/GenBank/DDBJ databases">
        <authorList>
            <person name="Seilhamer J.J."/>
        </authorList>
    </citation>
    <scope>NUCLEOTIDE SEQUENCE [LARGE SCALE GENOMIC DNA]</scope>
    <source>
        <strain evidence="9">F0677</strain>
    </source>
</reference>
<sequence length="138" mass="15607">MRGKRNFHILKQPSVIIIPMIDIMLFLLVFFMISTIYMVQVNTMQITLPSVVNAKTETKSNIISVTIDKDGHVFYDMEKQPTIEIIGAVKKTIAENPDSIFIIRADRNVNYFYVTDTIDSIKSAGGAHISLAAESRRQ</sequence>
<evidence type="ECO:0000256" key="1">
    <source>
        <dbReference type="ARBA" id="ARBA00004162"/>
    </source>
</evidence>
<evidence type="ECO:0000256" key="3">
    <source>
        <dbReference type="ARBA" id="ARBA00022475"/>
    </source>
</evidence>
<dbReference type="GO" id="GO:0022857">
    <property type="term" value="F:transmembrane transporter activity"/>
    <property type="evidence" value="ECO:0007669"/>
    <property type="project" value="InterPro"/>
</dbReference>
<dbReference type="Pfam" id="PF02472">
    <property type="entry name" value="ExbD"/>
    <property type="match status" value="1"/>
</dbReference>
<dbReference type="GO" id="GO:0015031">
    <property type="term" value="P:protein transport"/>
    <property type="evidence" value="ECO:0007669"/>
    <property type="project" value="UniProtKB-KW"/>
</dbReference>
<evidence type="ECO:0000256" key="6">
    <source>
        <dbReference type="ARBA" id="ARBA00023136"/>
    </source>
</evidence>
<accession>A0A1B3WEF1</accession>
<dbReference type="EMBL" id="CP017037">
    <property type="protein sequence ID" value="AOH39348.1"/>
    <property type="molecule type" value="Genomic_DNA"/>
</dbReference>
<gene>
    <name evidence="9" type="ORF">BCB69_04930</name>
    <name evidence="10" type="ORF">DX915_04470</name>
</gene>
<dbReference type="STRING" id="39950.BCB69_04930"/>
<dbReference type="OrthoDB" id="287326at2"/>
<evidence type="ECO:0000313" key="12">
    <source>
        <dbReference type="Proteomes" id="UP000266262"/>
    </source>
</evidence>
<comment type="subcellular location">
    <subcellularLocation>
        <location evidence="1">Cell membrane</location>
        <topology evidence="1">Single-pass membrane protein</topology>
    </subcellularLocation>
    <subcellularLocation>
        <location evidence="7">Cell membrane</location>
        <topology evidence="7">Single-pass type II membrane protein</topology>
    </subcellularLocation>
</comment>
<keyword evidence="6 8" id="KW-0472">Membrane</keyword>
<proteinExistence type="inferred from homology"/>
<keyword evidence="7" id="KW-0653">Protein transport</keyword>
<reference evidence="11" key="1">
    <citation type="submission" date="2016-08" db="EMBL/GenBank/DDBJ databases">
        <authorList>
            <person name="Holder M.E."/>
            <person name="Ajami N.J."/>
            <person name="Petrosino J.F."/>
        </authorList>
    </citation>
    <scope>NUCLEOTIDE SEQUENCE [LARGE SCALE GENOMIC DNA]</scope>
    <source>
        <strain evidence="11">F0677</strain>
    </source>
</reference>
<keyword evidence="3" id="KW-1003">Cell membrane</keyword>
<dbReference type="Proteomes" id="UP000266262">
    <property type="component" value="Unassembled WGS sequence"/>
</dbReference>
<keyword evidence="5 8" id="KW-1133">Transmembrane helix</keyword>
<keyword evidence="7" id="KW-0813">Transport</keyword>
<evidence type="ECO:0000313" key="10">
    <source>
        <dbReference type="EMBL" id="RID94756.1"/>
    </source>
</evidence>
<organism evidence="9 11">
    <name type="scientific">Dialister pneumosintes</name>
    <dbReference type="NCBI Taxonomy" id="39950"/>
    <lineage>
        <taxon>Bacteria</taxon>
        <taxon>Bacillati</taxon>
        <taxon>Bacillota</taxon>
        <taxon>Negativicutes</taxon>
        <taxon>Veillonellales</taxon>
        <taxon>Veillonellaceae</taxon>
        <taxon>Dialister</taxon>
    </lineage>
</organism>
<dbReference type="GO" id="GO:0005886">
    <property type="term" value="C:plasma membrane"/>
    <property type="evidence" value="ECO:0007669"/>
    <property type="project" value="UniProtKB-SubCell"/>
</dbReference>
<dbReference type="InterPro" id="IPR003400">
    <property type="entry name" value="ExbD"/>
</dbReference>
<keyword evidence="12" id="KW-1185">Reference proteome</keyword>
<dbReference type="RefSeq" id="WP_022513591.1">
    <property type="nucleotide sequence ID" value="NZ_CP017037.1"/>
</dbReference>
<evidence type="ECO:0000256" key="2">
    <source>
        <dbReference type="ARBA" id="ARBA00005811"/>
    </source>
</evidence>
<dbReference type="Proteomes" id="UP000094757">
    <property type="component" value="Chromosome"/>
</dbReference>
<evidence type="ECO:0000313" key="11">
    <source>
        <dbReference type="Proteomes" id="UP000094757"/>
    </source>
</evidence>
<name>A0A1B3WEF1_9FIRM</name>
<dbReference type="PANTHER" id="PTHR30558:SF3">
    <property type="entry name" value="BIOPOLYMER TRANSPORT PROTEIN EXBD-RELATED"/>
    <property type="match status" value="1"/>
</dbReference>